<evidence type="ECO:0000256" key="1">
    <source>
        <dbReference type="ARBA" id="ARBA00007274"/>
    </source>
</evidence>
<dbReference type="AlphaFoldDB" id="A0A418MII6"/>
<organism evidence="5 6">
    <name type="scientific">Fibrisoma montanum</name>
    <dbReference type="NCBI Taxonomy" id="2305895"/>
    <lineage>
        <taxon>Bacteria</taxon>
        <taxon>Pseudomonadati</taxon>
        <taxon>Bacteroidota</taxon>
        <taxon>Cytophagia</taxon>
        <taxon>Cytophagales</taxon>
        <taxon>Spirosomataceae</taxon>
        <taxon>Fibrisoma</taxon>
    </lineage>
</organism>
<evidence type="ECO:0000313" key="6">
    <source>
        <dbReference type="Proteomes" id="UP000283523"/>
    </source>
</evidence>
<keyword evidence="4 5" id="KW-0012">Acyltransferase</keyword>
<dbReference type="PANTHER" id="PTHR23416">
    <property type="entry name" value="SIALIC ACID SYNTHASE-RELATED"/>
    <property type="match status" value="1"/>
</dbReference>
<dbReference type="EMBL" id="QXED01000001">
    <property type="protein sequence ID" value="RIV27234.1"/>
    <property type="molecule type" value="Genomic_DNA"/>
</dbReference>
<proteinExistence type="inferred from homology"/>
<dbReference type="InterPro" id="IPR011004">
    <property type="entry name" value="Trimer_LpxA-like_sf"/>
</dbReference>
<dbReference type="InterPro" id="IPR001451">
    <property type="entry name" value="Hexapep"/>
</dbReference>
<keyword evidence="3" id="KW-0677">Repeat</keyword>
<keyword evidence="6" id="KW-1185">Reference proteome</keyword>
<evidence type="ECO:0000256" key="4">
    <source>
        <dbReference type="ARBA" id="ARBA00023315"/>
    </source>
</evidence>
<evidence type="ECO:0000256" key="3">
    <source>
        <dbReference type="ARBA" id="ARBA00022737"/>
    </source>
</evidence>
<dbReference type="RefSeq" id="WP_119666086.1">
    <property type="nucleotide sequence ID" value="NZ_QXED01000001.1"/>
</dbReference>
<dbReference type="PANTHER" id="PTHR23416:SF23">
    <property type="entry name" value="ACETYLTRANSFERASE C18B11.09C-RELATED"/>
    <property type="match status" value="1"/>
</dbReference>
<dbReference type="Gene3D" id="2.160.10.10">
    <property type="entry name" value="Hexapeptide repeat proteins"/>
    <property type="match status" value="1"/>
</dbReference>
<dbReference type="SUPFAM" id="SSF51161">
    <property type="entry name" value="Trimeric LpxA-like enzymes"/>
    <property type="match status" value="1"/>
</dbReference>
<dbReference type="InterPro" id="IPR018357">
    <property type="entry name" value="Hexapep_transf_CS"/>
</dbReference>
<gene>
    <name evidence="5" type="ORF">DYU11_02665</name>
</gene>
<accession>A0A418MII6</accession>
<comment type="similarity">
    <text evidence="1">Belongs to the transferase hexapeptide repeat family.</text>
</comment>
<dbReference type="Proteomes" id="UP000283523">
    <property type="component" value="Unassembled WGS sequence"/>
</dbReference>
<reference evidence="5 6" key="1">
    <citation type="submission" date="2018-08" db="EMBL/GenBank/DDBJ databases">
        <title>Fibrisoma montanum sp. nov., isolated from Danxia mountain soil.</title>
        <authorList>
            <person name="Huang Y."/>
        </authorList>
    </citation>
    <scope>NUCLEOTIDE SEQUENCE [LARGE SCALE GENOMIC DNA]</scope>
    <source>
        <strain evidence="5 6">HYT19</strain>
    </source>
</reference>
<name>A0A418MII6_9BACT</name>
<comment type="caution">
    <text evidence="5">The sequence shown here is derived from an EMBL/GenBank/DDBJ whole genome shotgun (WGS) entry which is preliminary data.</text>
</comment>
<dbReference type="InterPro" id="IPR051159">
    <property type="entry name" value="Hexapeptide_acetyltransf"/>
</dbReference>
<keyword evidence="2 5" id="KW-0808">Transferase</keyword>
<dbReference type="GO" id="GO:0008374">
    <property type="term" value="F:O-acyltransferase activity"/>
    <property type="evidence" value="ECO:0007669"/>
    <property type="project" value="TreeGrafter"/>
</dbReference>
<dbReference type="GO" id="GO:0005829">
    <property type="term" value="C:cytosol"/>
    <property type="evidence" value="ECO:0007669"/>
    <property type="project" value="TreeGrafter"/>
</dbReference>
<dbReference type="PROSITE" id="PS00101">
    <property type="entry name" value="HEXAPEP_TRANSFERASES"/>
    <property type="match status" value="1"/>
</dbReference>
<evidence type="ECO:0000313" key="5">
    <source>
        <dbReference type="EMBL" id="RIV27234.1"/>
    </source>
</evidence>
<dbReference type="OrthoDB" id="9814490at2"/>
<evidence type="ECO:0000256" key="2">
    <source>
        <dbReference type="ARBA" id="ARBA00022679"/>
    </source>
</evidence>
<sequence>MIASLGQQIKQNERLKWFVHGLLIPKGQARPRRWVSWFVNPFMHPKGRGAVVRPTVRLDVLPFQPFQMGEGATIEDYCVVNNGVGPVSVGANTRVGIGSVVIGPVQIDNDVIIAQHVVISGLNHAYDDVTMPIRKQPVTTGLVVIEDECWIGANAVVTAGVRIGKHSVVAAGSVVTKDVPPYSVVVGNPARVIKHYDFDKKEWVRVVANHQNGTVPASSVSIPMAQNGVPVVSGL</sequence>
<dbReference type="CDD" id="cd04647">
    <property type="entry name" value="LbH_MAT_like"/>
    <property type="match status" value="1"/>
</dbReference>
<protein>
    <submittedName>
        <fullName evidence="5">Acyltransferase</fullName>
    </submittedName>
</protein>
<dbReference type="Pfam" id="PF14602">
    <property type="entry name" value="Hexapep_2"/>
    <property type="match status" value="2"/>
</dbReference>